<dbReference type="EMBL" id="JASNQZ010000010">
    <property type="protein sequence ID" value="KAL0952550.1"/>
    <property type="molecule type" value="Genomic_DNA"/>
</dbReference>
<proteinExistence type="predicted"/>
<organism evidence="2 3">
    <name type="scientific">Hohenbuehelia grisea</name>
    <dbReference type="NCBI Taxonomy" id="104357"/>
    <lineage>
        <taxon>Eukaryota</taxon>
        <taxon>Fungi</taxon>
        <taxon>Dikarya</taxon>
        <taxon>Basidiomycota</taxon>
        <taxon>Agaricomycotina</taxon>
        <taxon>Agaricomycetes</taxon>
        <taxon>Agaricomycetidae</taxon>
        <taxon>Agaricales</taxon>
        <taxon>Pleurotineae</taxon>
        <taxon>Pleurotaceae</taxon>
        <taxon>Hohenbuehelia</taxon>
    </lineage>
</organism>
<gene>
    <name evidence="2" type="ORF">HGRIS_006807</name>
</gene>
<feature type="region of interest" description="Disordered" evidence="1">
    <location>
        <begin position="34"/>
        <end position="54"/>
    </location>
</feature>
<evidence type="ECO:0000256" key="1">
    <source>
        <dbReference type="SAM" id="MobiDB-lite"/>
    </source>
</evidence>
<feature type="region of interest" description="Disordered" evidence="1">
    <location>
        <begin position="213"/>
        <end position="259"/>
    </location>
</feature>
<accession>A0ABR3JA40</accession>
<evidence type="ECO:0000313" key="3">
    <source>
        <dbReference type="Proteomes" id="UP001556367"/>
    </source>
</evidence>
<feature type="compositionally biased region" description="Polar residues" evidence="1">
    <location>
        <begin position="213"/>
        <end position="224"/>
    </location>
</feature>
<sequence>MADNWAAQCETYLAPDQVTIGELQALQDKAAENSSASTTLREPAQGKLTGGSASSWDSLVAHQQSVHDRFGIQFPSNLALSETGQGEAFEAGLETLASGSDPTAPHEFLATTYTTNQTPSNLGQDIFAAGPGWDMADTAGSVLADSTLIADEALGTNIFDNMALWDTVVDMAPAPEVGWVNQGEDAIAQRLGDLHAPNDQLKTGKEPKLYSTQVTSMRTDQASSMEVGPAPRSFGAAGLEKRATSPSSSPYKRERVAHRSKQYDSLRQKSISANLKLITAMFKDSGVHKITQPKALERSRAVMEMIRGLYPDCPLDQAIDRVFAAAARGVQAPHLG</sequence>
<name>A0ABR3JA40_9AGAR</name>
<protein>
    <recommendedName>
        <fullName evidence="4">BHLH domain-containing protein</fullName>
    </recommendedName>
</protein>
<comment type="caution">
    <text evidence="2">The sequence shown here is derived from an EMBL/GenBank/DDBJ whole genome shotgun (WGS) entry which is preliminary data.</text>
</comment>
<reference evidence="3" key="1">
    <citation type="submission" date="2024-06" db="EMBL/GenBank/DDBJ databases">
        <title>Multi-omics analyses provide insights into the biosynthesis of the anticancer antibiotic pleurotin in Hohenbuehelia grisea.</title>
        <authorList>
            <person name="Weaver J.A."/>
            <person name="Alberti F."/>
        </authorList>
    </citation>
    <scope>NUCLEOTIDE SEQUENCE [LARGE SCALE GENOMIC DNA]</scope>
    <source>
        <strain evidence="3">T-177</strain>
    </source>
</reference>
<evidence type="ECO:0000313" key="2">
    <source>
        <dbReference type="EMBL" id="KAL0952550.1"/>
    </source>
</evidence>
<dbReference type="Proteomes" id="UP001556367">
    <property type="component" value="Unassembled WGS sequence"/>
</dbReference>
<keyword evidence="3" id="KW-1185">Reference proteome</keyword>
<evidence type="ECO:0008006" key="4">
    <source>
        <dbReference type="Google" id="ProtNLM"/>
    </source>
</evidence>